<keyword evidence="1" id="KW-0812">Transmembrane</keyword>
<proteinExistence type="predicted"/>
<reference evidence="2 3" key="1">
    <citation type="submission" date="2018-04" db="EMBL/GenBank/DDBJ databases">
        <title>Novel Campyloabacter and Helicobacter Species and Strains.</title>
        <authorList>
            <person name="Mannion A.J."/>
            <person name="Shen Z."/>
            <person name="Fox J.G."/>
        </authorList>
    </citation>
    <scope>NUCLEOTIDE SEQUENCE [LARGE SCALE GENOMIC DNA]</scope>
    <source>
        <strain evidence="2 3">MIT 97-5075</strain>
    </source>
</reference>
<dbReference type="InterPro" id="IPR018707">
    <property type="entry name" value="LpxR"/>
</dbReference>
<keyword evidence="3" id="KW-1185">Reference proteome</keyword>
<organism evidence="2 3">
    <name type="scientific">Helicobacter aurati</name>
    <dbReference type="NCBI Taxonomy" id="137778"/>
    <lineage>
        <taxon>Bacteria</taxon>
        <taxon>Pseudomonadati</taxon>
        <taxon>Campylobacterota</taxon>
        <taxon>Epsilonproteobacteria</taxon>
        <taxon>Campylobacterales</taxon>
        <taxon>Helicobacteraceae</taxon>
        <taxon>Helicobacter</taxon>
    </lineage>
</organism>
<protein>
    <submittedName>
        <fullName evidence="2">Lipid A deacylase LpxR family protein</fullName>
    </submittedName>
</protein>
<gene>
    <name evidence="2" type="ORF">CQA66_02035</name>
</gene>
<dbReference type="Gene3D" id="2.40.128.140">
    <property type="entry name" value="Outer membrane protein"/>
    <property type="match status" value="1"/>
</dbReference>
<sequence>MNIQMTGLLYFFILMIQNLVAFSKQSISLHTENDAYFSPTDFDRYYTAGTNITYTSKAFSDSKLKYIGIFSLLQDSLSSSFSIGISQEIYTPDNKTNIIPPKGDALYGGYLYGNIGIQHHTNNIFESLSIDIGVVGRHSFAKQTQDMVHNILNFRTAGGWDSQIKNEIIVNLYHKLLYRFALLHNIIELLPYSEIALGNAYTHLGVGLNLRLGYGLQHDFGITKVRSSNIGSTSLGNGFRFYIVGGINDRVIGNNIFLQGNTPNGIINPLVLRRFVYEANMGILIGYAGWSISYLYAYRQKEFTTQKAPISYGSIRLEIGF</sequence>
<evidence type="ECO:0000313" key="2">
    <source>
        <dbReference type="EMBL" id="RDU73463.1"/>
    </source>
</evidence>
<comment type="caution">
    <text evidence="2">The sequence shown here is derived from an EMBL/GenBank/DDBJ whole genome shotgun (WGS) entry which is preliminary data.</text>
</comment>
<evidence type="ECO:0000313" key="3">
    <source>
        <dbReference type="Proteomes" id="UP000256424"/>
    </source>
</evidence>
<accession>A0A3D8J7I1</accession>
<dbReference type="OrthoDB" id="9776275at2"/>
<keyword evidence="1" id="KW-1133">Transmembrane helix</keyword>
<dbReference type="Pfam" id="PF09982">
    <property type="entry name" value="LpxR"/>
    <property type="match status" value="1"/>
</dbReference>
<name>A0A3D8J7I1_9HELI</name>
<dbReference type="RefSeq" id="WP_104763655.1">
    <property type="nucleotide sequence ID" value="NZ_FZPM01000027.1"/>
</dbReference>
<evidence type="ECO:0000256" key="1">
    <source>
        <dbReference type="SAM" id="Phobius"/>
    </source>
</evidence>
<dbReference type="AlphaFoldDB" id="A0A3D8J7I1"/>
<dbReference type="Proteomes" id="UP000256424">
    <property type="component" value="Unassembled WGS sequence"/>
</dbReference>
<dbReference type="InterPro" id="IPR037107">
    <property type="entry name" value="Put_OMP_sf"/>
</dbReference>
<feature type="transmembrane region" description="Helical" evidence="1">
    <location>
        <begin position="275"/>
        <end position="297"/>
    </location>
</feature>
<dbReference type="EMBL" id="NXLW01000002">
    <property type="protein sequence ID" value="RDU73463.1"/>
    <property type="molecule type" value="Genomic_DNA"/>
</dbReference>
<keyword evidence="1" id="KW-0472">Membrane</keyword>